<dbReference type="HAMAP" id="MF_00165">
    <property type="entry name" value="Thymidylate_kinase"/>
    <property type="match status" value="1"/>
</dbReference>
<name>A0A8K0NQA9_9TREE</name>
<evidence type="ECO:0000256" key="3">
    <source>
        <dbReference type="ARBA" id="ARBA00012980"/>
    </source>
</evidence>
<keyword evidence="6" id="KW-0545">Nucleotide biosynthesis</keyword>
<keyword evidence="5" id="KW-0808">Transferase</keyword>
<sequence>MTKRGTFIVFEGLDRCGKSTQVARLEDSLREQGHRVRTQKFPDRTTEIGKMIDAYLKNTAEMDDRAIHLLFSANRWECASAIERDLKEGMSIIADRYAFSGIAFSAAKGLPFDWLLTPDRSLPSPDLTLYLTLPTSETSNRQDFGEERYESVSMQTRVREQFGLVRERVERGNESTNTNVDAGGKKSGNGEWVEVDASGTREKVQARIWRVINPVLEREKGEVGRLWVD</sequence>
<accession>A0A8K0NQA9</accession>
<comment type="caution">
    <text evidence="12">The sequence shown here is derived from an EMBL/GenBank/DDBJ whole genome shotgun (WGS) entry which is preliminary data.</text>
</comment>
<feature type="region of interest" description="Disordered" evidence="10">
    <location>
        <begin position="171"/>
        <end position="192"/>
    </location>
</feature>
<keyword evidence="7" id="KW-0547">Nucleotide-binding</keyword>
<dbReference type="GO" id="GO:0004550">
    <property type="term" value="F:nucleoside diphosphate kinase activity"/>
    <property type="evidence" value="ECO:0007669"/>
    <property type="project" value="TreeGrafter"/>
</dbReference>
<evidence type="ECO:0000256" key="1">
    <source>
        <dbReference type="ARBA" id="ARBA00004992"/>
    </source>
</evidence>
<evidence type="ECO:0000256" key="8">
    <source>
        <dbReference type="ARBA" id="ARBA00022777"/>
    </source>
</evidence>
<dbReference type="GO" id="GO:0006235">
    <property type="term" value="P:dTTP biosynthetic process"/>
    <property type="evidence" value="ECO:0007669"/>
    <property type="project" value="TreeGrafter"/>
</dbReference>
<dbReference type="GO" id="GO:0006233">
    <property type="term" value="P:dTDP biosynthetic process"/>
    <property type="evidence" value="ECO:0007669"/>
    <property type="project" value="InterPro"/>
</dbReference>
<dbReference type="FunFam" id="3.40.50.300:FF:000679">
    <property type="entry name" value="Thymidylate kinase"/>
    <property type="match status" value="1"/>
</dbReference>
<keyword evidence="13" id="KW-1185">Reference proteome</keyword>
<dbReference type="GO" id="GO:0005829">
    <property type="term" value="C:cytosol"/>
    <property type="evidence" value="ECO:0007669"/>
    <property type="project" value="TreeGrafter"/>
</dbReference>
<gene>
    <name evidence="12" type="ORF">FFLO_01108</name>
</gene>
<dbReference type="EMBL" id="JABELV010000015">
    <property type="protein sequence ID" value="KAG7570910.1"/>
    <property type="molecule type" value="Genomic_DNA"/>
</dbReference>
<dbReference type="CDD" id="cd01672">
    <property type="entry name" value="TMPK"/>
    <property type="match status" value="1"/>
</dbReference>
<evidence type="ECO:0000313" key="13">
    <source>
        <dbReference type="Proteomes" id="UP000812966"/>
    </source>
</evidence>
<dbReference type="InterPro" id="IPR018094">
    <property type="entry name" value="Thymidylate_kinase"/>
</dbReference>
<dbReference type="Gene3D" id="3.40.50.300">
    <property type="entry name" value="P-loop containing nucleotide triphosphate hydrolases"/>
    <property type="match status" value="1"/>
</dbReference>
<evidence type="ECO:0000313" key="12">
    <source>
        <dbReference type="EMBL" id="KAG7570910.1"/>
    </source>
</evidence>
<evidence type="ECO:0000256" key="6">
    <source>
        <dbReference type="ARBA" id="ARBA00022727"/>
    </source>
</evidence>
<dbReference type="AlphaFoldDB" id="A0A8K0NQA9"/>
<dbReference type="GO" id="GO:0005634">
    <property type="term" value="C:nucleus"/>
    <property type="evidence" value="ECO:0007669"/>
    <property type="project" value="TreeGrafter"/>
</dbReference>
<evidence type="ECO:0000256" key="2">
    <source>
        <dbReference type="ARBA" id="ARBA00009776"/>
    </source>
</evidence>
<keyword evidence="8" id="KW-0418">Kinase</keyword>
<keyword evidence="9" id="KW-0067">ATP-binding</keyword>
<protein>
    <recommendedName>
        <fullName evidence="4">Thymidylate kinase</fullName>
        <ecNumber evidence="3">2.7.4.9</ecNumber>
    </recommendedName>
</protein>
<evidence type="ECO:0000256" key="4">
    <source>
        <dbReference type="ARBA" id="ARBA00017144"/>
    </source>
</evidence>
<dbReference type="NCBIfam" id="TIGR00041">
    <property type="entry name" value="DTMP_kinase"/>
    <property type="match status" value="1"/>
</dbReference>
<dbReference type="EC" id="2.7.4.9" evidence="3"/>
<dbReference type="Proteomes" id="UP000812966">
    <property type="component" value="Unassembled WGS sequence"/>
</dbReference>
<comment type="pathway">
    <text evidence="1">Pyrimidine metabolism; dTTP biosynthesis.</text>
</comment>
<proteinExistence type="inferred from homology"/>
<comment type="similarity">
    <text evidence="2">Belongs to the thymidylate kinase family.</text>
</comment>
<organism evidence="12 13">
    <name type="scientific">Filobasidium floriforme</name>
    <dbReference type="NCBI Taxonomy" id="5210"/>
    <lineage>
        <taxon>Eukaryota</taxon>
        <taxon>Fungi</taxon>
        <taxon>Dikarya</taxon>
        <taxon>Basidiomycota</taxon>
        <taxon>Agaricomycotina</taxon>
        <taxon>Tremellomycetes</taxon>
        <taxon>Filobasidiales</taxon>
        <taxon>Filobasidiaceae</taxon>
        <taxon>Filobasidium</taxon>
    </lineage>
</organism>
<evidence type="ECO:0000256" key="9">
    <source>
        <dbReference type="ARBA" id="ARBA00022840"/>
    </source>
</evidence>
<dbReference type="InterPro" id="IPR027417">
    <property type="entry name" value="P-loop_NTPase"/>
</dbReference>
<dbReference type="GO" id="GO:0006227">
    <property type="term" value="P:dUDP biosynthetic process"/>
    <property type="evidence" value="ECO:0007669"/>
    <property type="project" value="TreeGrafter"/>
</dbReference>
<dbReference type="PANTHER" id="PTHR10344">
    <property type="entry name" value="THYMIDYLATE KINASE"/>
    <property type="match status" value="1"/>
</dbReference>
<evidence type="ECO:0000256" key="5">
    <source>
        <dbReference type="ARBA" id="ARBA00022679"/>
    </source>
</evidence>
<dbReference type="GO" id="GO:0005524">
    <property type="term" value="F:ATP binding"/>
    <property type="evidence" value="ECO:0007669"/>
    <property type="project" value="UniProtKB-KW"/>
</dbReference>
<evidence type="ECO:0000259" key="11">
    <source>
        <dbReference type="Pfam" id="PF02223"/>
    </source>
</evidence>
<dbReference type="GO" id="GO:0004798">
    <property type="term" value="F:dTMP kinase activity"/>
    <property type="evidence" value="ECO:0007669"/>
    <property type="project" value="UniProtKB-EC"/>
</dbReference>
<dbReference type="InterPro" id="IPR039430">
    <property type="entry name" value="Thymidylate_kin-like_dom"/>
</dbReference>
<evidence type="ECO:0000256" key="10">
    <source>
        <dbReference type="SAM" id="MobiDB-lite"/>
    </source>
</evidence>
<dbReference type="PANTHER" id="PTHR10344:SF1">
    <property type="entry name" value="THYMIDYLATE KINASE"/>
    <property type="match status" value="1"/>
</dbReference>
<evidence type="ECO:0000256" key="7">
    <source>
        <dbReference type="ARBA" id="ARBA00022741"/>
    </source>
</evidence>
<feature type="domain" description="Thymidylate kinase-like" evidence="11">
    <location>
        <begin position="10"/>
        <end position="163"/>
    </location>
</feature>
<reference evidence="12" key="1">
    <citation type="submission" date="2020-04" db="EMBL/GenBank/DDBJ databases">
        <title>Analysis of mating type loci in Filobasidium floriforme.</title>
        <authorList>
            <person name="Nowrousian M."/>
        </authorList>
    </citation>
    <scope>NUCLEOTIDE SEQUENCE</scope>
    <source>
        <strain evidence="12">CBS 6242</strain>
    </source>
</reference>
<dbReference type="SUPFAM" id="SSF52540">
    <property type="entry name" value="P-loop containing nucleoside triphosphate hydrolases"/>
    <property type="match status" value="1"/>
</dbReference>
<dbReference type="Pfam" id="PF02223">
    <property type="entry name" value="Thymidylate_kin"/>
    <property type="match status" value="1"/>
</dbReference>